<organism evidence="2 3">
    <name type="scientific">Bradyrhizobium lablabi</name>
    <dbReference type="NCBI Taxonomy" id="722472"/>
    <lineage>
        <taxon>Bacteria</taxon>
        <taxon>Pseudomonadati</taxon>
        <taxon>Pseudomonadota</taxon>
        <taxon>Alphaproteobacteria</taxon>
        <taxon>Hyphomicrobiales</taxon>
        <taxon>Nitrobacteraceae</taxon>
        <taxon>Bradyrhizobium</taxon>
    </lineage>
</organism>
<name>A0A1H4QXD9_9BRAD</name>
<dbReference type="Pfam" id="PF20084">
    <property type="entry name" value="TrbK"/>
    <property type="match status" value="1"/>
</dbReference>
<accession>A0A1H4QXD9</accession>
<feature type="region of interest" description="Disordered" evidence="1">
    <location>
        <begin position="84"/>
        <end position="123"/>
    </location>
</feature>
<dbReference type="OrthoDB" id="9815800at2"/>
<sequence>MTDTSPFKALSLLTSVGILVVAACTIQLRGGEDTSSPSKAEQTVDVDGSDLARCRSVTSEDAANYQHCQKVWAENRRRFLGRKDGAAVSGHGNPAAGLTPAPKDQSRVLQGYPSVEIPEVGKP</sequence>
<dbReference type="NCBIfam" id="TIGR04360">
    <property type="entry name" value="other_trbK"/>
    <property type="match status" value="1"/>
</dbReference>
<gene>
    <name evidence="2" type="ORF">SAMN05444171_0972</name>
</gene>
<evidence type="ECO:0000256" key="1">
    <source>
        <dbReference type="SAM" id="MobiDB-lite"/>
    </source>
</evidence>
<evidence type="ECO:0000313" key="2">
    <source>
        <dbReference type="EMBL" id="SEC24349.1"/>
    </source>
</evidence>
<dbReference type="RefSeq" id="WP_074816254.1">
    <property type="nucleotide sequence ID" value="NZ_FNTI01000001.1"/>
</dbReference>
<dbReference type="AlphaFoldDB" id="A0A1H4QXD9"/>
<protein>
    <submittedName>
        <fullName evidence="2">Conjugative transfer region protein TrbK</fullName>
    </submittedName>
</protein>
<evidence type="ECO:0000313" key="3">
    <source>
        <dbReference type="Proteomes" id="UP000183208"/>
    </source>
</evidence>
<reference evidence="2 3" key="1">
    <citation type="submission" date="2016-10" db="EMBL/GenBank/DDBJ databases">
        <authorList>
            <person name="de Groot N.N."/>
        </authorList>
    </citation>
    <scope>NUCLEOTIDE SEQUENCE [LARGE SCALE GENOMIC DNA]</scope>
    <source>
        <strain evidence="2 3">GAS522</strain>
    </source>
</reference>
<dbReference type="Proteomes" id="UP000183208">
    <property type="component" value="Unassembled WGS sequence"/>
</dbReference>
<proteinExistence type="predicted"/>
<dbReference type="EMBL" id="FNTI01000001">
    <property type="protein sequence ID" value="SEC24349.1"/>
    <property type="molecule type" value="Genomic_DNA"/>
</dbReference>
<dbReference type="InterPro" id="IPR027587">
    <property type="entry name" value="TrbK"/>
</dbReference>